<organism evidence="2">
    <name type="scientific">Homalodisca liturata</name>
    <dbReference type="NCBI Taxonomy" id="320908"/>
    <lineage>
        <taxon>Eukaryota</taxon>
        <taxon>Metazoa</taxon>
        <taxon>Ecdysozoa</taxon>
        <taxon>Arthropoda</taxon>
        <taxon>Hexapoda</taxon>
        <taxon>Insecta</taxon>
        <taxon>Pterygota</taxon>
        <taxon>Neoptera</taxon>
        <taxon>Paraneoptera</taxon>
        <taxon>Hemiptera</taxon>
        <taxon>Auchenorrhyncha</taxon>
        <taxon>Membracoidea</taxon>
        <taxon>Cicadellidae</taxon>
        <taxon>Cicadellinae</taxon>
        <taxon>Proconiini</taxon>
        <taxon>Homalodisca</taxon>
    </lineage>
</organism>
<protein>
    <submittedName>
        <fullName evidence="2">Uncharacterized protein</fullName>
    </submittedName>
</protein>
<name>A0A1B6HPV4_9HEMI</name>
<dbReference type="AlphaFoldDB" id="A0A1B6HPV4"/>
<accession>A0A1B6HPV4</accession>
<feature type="non-terminal residue" evidence="2">
    <location>
        <position position="1"/>
    </location>
</feature>
<sequence>TSRPNDPSNTSSLPIPRTQLLLNMLQTSSSALPTTNGTVPAKSLNRVGYSRPAQIPKLIPKNIAAMVPTTTAGASTVTIPVGNFSFIPISSVNSACNKPIFISTTPTQSHSSNINYPYRLQTAPVRPVVSEGASRLILNNLGSVATQKTRPRIIREIRPVVNTAQSVTSCYSAKTSGTTTTSERISQPTTALAESMSPPNPETLTLSNILKTSEQSVIPSSSHCHPFIKRMPISGKMKMFFGNSKS</sequence>
<evidence type="ECO:0000256" key="1">
    <source>
        <dbReference type="SAM" id="MobiDB-lite"/>
    </source>
</evidence>
<evidence type="ECO:0000313" key="2">
    <source>
        <dbReference type="EMBL" id="JAS76712.1"/>
    </source>
</evidence>
<reference evidence="2" key="1">
    <citation type="submission" date="2015-11" db="EMBL/GenBank/DDBJ databases">
        <title>De novo transcriptome assembly of four potential Pierce s Disease insect vectors from Arizona vineyards.</title>
        <authorList>
            <person name="Tassone E.E."/>
        </authorList>
    </citation>
    <scope>NUCLEOTIDE SEQUENCE</scope>
</reference>
<gene>
    <name evidence="2" type="ORF">g.33070</name>
</gene>
<feature type="compositionally biased region" description="Polar residues" evidence="1">
    <location>
        <begin position="174"/>
        <end position="192"/>
    </location>
</feature>
<feature type="region of interest" description="Disordered" evidence="1">
    <location>
        <begin position="174"/>
        <end position="200"/>
    </location>
</feature>
<dbReference type="EMBL" id="GECU01030994">
    <property type="protein sequence ID" value="JAS76712.1"/>
    <property type="molecule type" value="Transcribed_RNA"/>
</dbReference>
<proteinExistence type="predicted"/>